<dbReference type="SMART" id="SM00923">
    <property type="entry name" value="MbtH"/>
    <property type="match status" value="1"/>
</dbReference>
<reference evidence="2 3" key="1">
    <citation type="submission" date="2024-10" db="EMBL/GenBank/DDBJ databases">
        <title>The Natural Products Discovery Center: Release of the First 8490 Sequenced Strains for Exploring Actinobacteria Biosynthetic Diversity.</title>
        <authorList>
            <person name="Kalkreuter E."/>
            <person name="Kautsar S.A."/>
            <person name="Yang D."/>
            <person name="Bader C.D."/>
            <person name="Teijaro C.N."/>
            <person name="Fluegel L."/>
            <person name="Davis C.M."/>
            <person name="Simpson J.R."/>
            <person name="Lauterbach L."/>
            <person name="Steele A.D."/>
            <person name="Gui C."/>
            <person name="Meng S."/>
            <person name="Li G."/>
            <person name="Viehrig K."/>
            <person name="Ye F."/>
            <person name="Su P."/>
            <person name="Kiefer A.F."/>
            <person name="Nichols A."/>
            <person name="Cepeda A.J."/>
            <person name="Yan W."/>
            <person name="Fan B."/>
            <person name="Jiang Y."/>
            <person name="Adhikari A."/>
            <person name="Zheng C.-J."/>
            <person name="Schuster L."/>
            <person name="Cowan T.M."/>
            <person name="Smanski M.J."/>
            <person name="Chevrette M.G."/>
            <person name="De Carvalho L.P.S."/>
            <person name="Shen B."/>
        </authorList>
    </citation>
    <scope>NUCLEOTIDE SEQUENCE [LARGE SCALE GENOMIC DNA]</scope>
    <source>
        <strain evidence="2 3">NPDC050545</strain>
    </source>
</reference>
<evidence type="ECO:0000313" key="2">
    <source>
        <dbReference type="EMBL" id="MFI6504835.1"/>
    </source>
</evidence>
<keyword evidence="3" id="KW-1185">Reference proteome</keyword>
<dbReference type="Proteomes" id="UP001612741">
    <property type="component" value="Unassembled WGS sequence"/>
</dbReference>
<protein>
    <submittedName>
        <fullName evidence="2">MbtH family NRPS accessory protein</fullName>
    </submittedName>
</protein>
<gene>
    <name evidence="2" type="ORF">ACIBG2_46145</name>
</gene>
<name>A0ABW7Z9I9_9ACTN</name>
<feature type="domain" description="MbtH-like" evidence="1">
    <location>
        <begin position="7"/>
        <end position="54"/>
    </location>
</feature>
<dbReference type="Pfam" id="PF03621">
    <property type="entry name" value="MbtH"/>
    <property type="match status" value="1"/>
</dbReference>
<accession>A0ABW7Z9I9</accession>
<evidence type="ECO:0000259" key="1">
    <source>
        <dbReference type="SMART" id="SM00923"/>
    </source>
</evidence>
<comment type="caution">
    <text evidence="2">The sequence shown here is derived from an EMBL/GenBank/DDBJ whole genome shotgun (WGS) entry which is preliminary data.</text>
</comment>
<evidence type="ECO:0000313" key="3">
    <source>
        <dbReference type="Proteomes" id="UP001612741"/>
    </source>
</evidence>
<dbReference type="EMBL" id="JBITGY010000016">
    <property type="protein sequence ID" value="MFI6504835.1"/>
    <property type="molecule type" value="Genomic_DNA"/>
</dbReference>
<dbReference type="SUPFAM" id="SSF160582">
    <property type="entry name" value="MbtH-like"/>
    <property type="match status" value="1"/>
</dbReference>
<dbReference type="InterPro" id="IPR038020">
    <property type="entry name" value="MbtH-like_sf"/>
</dbReference>
<proteinExistence type="predicted"/>
<dbReference type="Gene3D" id="3.90.820.10">
    <property type="entry name" value="Structural Genomics, Unknown Function 30-nov-00 1gh9 Mol_id"/>
    <property type="match status" value="1"/>
</dbReference>
<organism evidence="2 3">
    <name type="scientific">Nonomuraea typhae</name>
    <dbReference type="NCBI Taxonomy" id="2603600"/>
    <lineage>
        <taxon>Bacteria</taxon>
        <taxon>Bacillati</taxon>
        <taxon>Actinomycetota</taxon>
        <taxon>Actinomycetes</taxon>
        <taxon>Streptosporangiales</taxon>
        <taxon>Streptosporangiaceae</taxon>
        <taxon>Nonomuraea</taxon>
    </lineage>
</organism>
<sequence>MATFLGDDDTVACVVVKNTTGRYSIWPPDRPVPEGWVKTGFAGTRAECLRHIEQVWPDPTAAPVSADAKP</sequence>
<dbReference type="RefSeq" id="WP_397090752.1">
    <property type="nucleotide sequence ID" value="NZ_JBITGY010000016.1"/>
</dbReference>
<dbReference type="InterPro" id="IPR005153">
    <property type="entry name" value="MbtH-like_dom"/>
</dbReference>